<keyword evidence="1" id="KW-0732">Signal</keyword>
<organism evidence="3 4">
    <name type="scientific">Niastella vici</name>
    <dbReference type="NCBI Taxonomy" id="1703345"/>
    <lineage>
        <taxon>Bacteria</taxon>
        <taxon>Pseudomonadati</taxon>
        <taxon>Bacteroidota</taxon>
        <taxon>Chitinophagia</taxon>
        <taxon>Chitinophagales</taxon>
        <taxon>Chitinophagaceae</taxon>
        <taxon>Niastella</taxon>
    </lineage>
</organism>
<dbReference type="RefSeq" id="WP_081144559.1">
    <property type="nucleotide sequence ID" value="NZ_LVYD01000001.1"/>
</dbReference>
<sequence length="452" mass="48341">MNKITSLSIIAFVGNCLLPQLAKAQLNNNGATIVMGSGAYLVVDDLDFQNNGTFAQTAGTVQFTGSGNTSITGSAQPQFYNLLLNKTSSSLLLQNHITVNNQLSFSSGLLNLNNYNITLDAAASLNGESESSRITGTIGGYVQITSNLNAPSGVNPGNLGAVITSAQNLGSTVIRRGHVSQTNGSGLGSSVFRYYDIVPTNNSALNTTLNFNYFDAELNSLDENALIVATSPNAINWNSKGFDTRNIITNVVTKSGFPDFARVTLTTPLSALPLVWGAFNTKCAESGVVITWKTLQEANTNVFYVRRSKNGRDWQTIATLPAAGNSNSTSTYSYTDPLSFTGAVYRIIQEDRDGMQTLSPVLQSNCTVSDAVSVYPNPLYSSCWVSVQSANSTTVMMRIYDTKGVLVKQQLANVQAGTSQIALQINGLSHGLYNLVISWGNGNRKALKIEKL</sequence>
<dbReference type="AlphaFoldDB" id="A0A1V9G8G4"/>
<feature type="domain" description="Secretion system C-terminal sorting" evidence="2">
    <location>
        <begin position="374"/>
        <end position="444"/>
    </location>
</feature>
<dbReference type="Proteomes" id="UP000192796">
    <property type="component" value="Unassembled WGS sequence"/>
</dbReference>
<comment type="caution">
    <text evidence="3">The sequence shown here is derived from an EMBL/GenBank/DDBJ whole genome shotgun (WGS) entry which is preliminary data.</text>
</comment>
<dbReference type="EMBL" id="LVYD01000001">
    <property type="protein sequence ID" value="OQP66860.1"/>
    <property type="molecule type" value="Genomic_DNA"/>
</dbReference>
<keyword evidence="4" id="KW-1185">Reference proteome</keyword>
<dbReference type="OrthoDB" id="665228at2"/>
<gene>
    <name evidence="3" type="ORF">A3860_00380</name>
</gene>
<protein>
    <recommendedName>
        <fullName evidence="2">Secretion system C-terminal sorting domain-containing protein</fullName>
    </recommendedName>
</protein>
<accession>A0A1V9G8G4</accession>
<proteinExistence type="predicted"/>
<feature type="signal peptide" evidence="1">
    <location>
        <begin position="1"/>
        <end position="24"/>
    </location>
</feature>
<evidence type="ECO:0000259" key="2">
    <source>
        <dbReference type="Pfam" id="PF18962"/>
    </source>
</evidence>
<feature type="chain" id="PRO_5012461253" description="Secretion system C-terminal sorting domain-containing protein" evidence="1">
    <location>
        <begin position="25"/>
        <end position="452"/>
    </location>
</feature>
<evidence type="ECO:0000313" key="4">
    <source>
        <dbReference type="Proteomes" id="UP000192796"/>
    </source>
</evidence>
<evidence type="ECO:0000313" key="3">
    <source>
        <dbReference type="EMBL" id="OQP66860.1"/>
    </source>
</evidence>
<name>A0A1V9G8G4_9BACT</name>
<dbReference type="Pfam" id="PF18962">
    <property type="entry name" value="Por_Secre_tail"/>
    <property type="match status" value="1"/>
</dbReference>
<dbReference type="STRING" id="1703345.A3860_00380"/>
<dbReference type="NCBIfam" id="TIGR04183">
    <property type="entry name" value="Por_Secre_tail"/>
    <property type="match status" value="1"/>
</dbReference>
<evidence type="ECO:0000256" key="1">
    <source>
        <dbReference type="SAM" id="SignalP"/>
    </source>
</evidence>
<dbReference type="InterPro" id="IPR026444">
    <property type="entry name" value="Secre_tail"/>
</dbReference>
<reference evidence="3 4" key="1">
    <citation type="submission" date="2016-03" db="EMBL/GenBank/DDBJ databases">
        <title>Niastella vici sp. nov., isolated from farmland soil.</title>
        <authorList>
            <person name="Chen L."/>
            <person name="Wang D."/>
            <person name="Yang S."/>
            <person name="Wang G."/>
        </authorList>
    </citation>
    <scope>NUCLEOTIDE SEQUENCE [LARGE SCALE GENOMIC DNA]</scope>
    <source>
        <strain evidence="3 4">DJ57</strain>
    </source>
</reference>